<dbReference type="Proteomes" id="UP000216063">
    <property type="component" value="Unassembled WGS sequence"/>
</dbReference>
<dbReference type="RefSeq" id="WP_094477104.1">
    <property type="nucleotide sequence ID" value="NZ_NOZR01000003.1"/>
</dbReference>
<dbReference type="EMBL" id="NOZR01000003">
    <property type="protein sequence ID" value="OYN81742.1"/>
    <property type="molecule type" value="Genomic_DNA"/>
</dbReference>
<keyword evidence="2" id="KW-1185">Reference proteome</keyword>
<evidence type="ECO:0000313" key="1">
    <source>
        <dbReference type="EMBL" id="OYN81742.1"/>
    </source>
</evidence>
<sequence length="139" mass="15535">MSWLPLSGADGFFISDQGKFKSPTGRILSEFTINGSTRAVKVRKKTVQVHLAVLTTFVGPRPPGGVPWWSNGDPTDNRLVNLKWHVPNSDEAEVLVRVNRCRNGHVYSRENTKHWGTGHRICLDCEKGHPPVTQLPEVL</sequence>
<dbReference type="AlphaFoldDB" id="A0A255DXD1"/>
<organism evidence="1 2">
    <name type="scientific">Mycolicibacterium sphagni</name>
    <dbReference type="NCBI Taxonomy" id="1786"/>
    <lineage>
        <taxon>Bacteria</taxon>
        <taxon>Bacillati</taxon>
        <taxon>Actinomycetota</taxon>
        <taxon>Actinomycetes</taxon>
        <taxon>Mycobacteriales</taxon>
        <taxon>Mycobacteriaceae</taxon>
        <taxon>Mycolicibacterium</taxon>
    </lineage>
</organism>
<gene>
    <name evidence="1" type="ORF">CG716_05145</name>
</gene>
<protein>
    <recommendedName>
        <fullName evidence="3">HNH endonuclease</fullName>
    </recommendedName>
</protein>
<comment type="caution">
    <text evidence="1">The sequence shown here is derived from an EMBL/GenBank/DDBJ whole genome shotgun (WGS) entry which is preliminary data.</text>
</comment>
<proteinExistence type="predicted"/>
<name>A0A255DXD1_9MYCO</name>
<accession>A0A255DXD1</accession>
<evidence type="ECO:0000313" key="2">
    <source>
        <dbReference type="Proteomes" id="UP000216063"/>
    </source>
</evidence>
<dbReference type="Gene3D" id="3.90.75.20">
    <property type="match status" value="1"/>
</dbReference>
<reference evidence="1 2" key="1">
    <citation type="submission" date="2017-07" db="EMBL/GenBank/DDBJ databases">
        <title>The new phylogeny of genus Mycobacterium.</title>
        <authorList>
            <person name="Tortoli E."/>
            <person name="Trovato A."/>
            <person name="Cirillo D.M."/>
        </authorList>
    </citation>
    <scope>NUCLEOTIDE SEQUENCE [LARGE SCALE GENOMIC DNA]</scope>
    <source>
        <strain evidence="1 2">ATCC 33027</strain>
    </source>
</reference>
<dbReference type="InterPro" id="IPR044925">
    <property type="entry name" value="His-Me_finger_sf"/>
</dbReference>
<evidence type="ECO:0008006" key="3">
    <source>
        <dbReference type="Google" id="ProtNLM"/>
    </source>
</evidence>
<dbReference type="OrthoDB" id="6631788at2"/>
<dbReference type="SUPFAM" id="SSF54060">
    <property type="entry name" value="His-Me finger endonucleases"/>
    <property type="match status" value="1"/>
</dbReference>